<evidence type="ECO:0000313" key="1">
    <source>
        <dbReference type="EMBL" id="ABX09434.1"/>
    </source>
</evidence>
<gene>
    <name evidence="1" type="ordered locus">P9211_15031</name>
</gene>
<reference evidence="1 2" key="1">
    <citation type="journal article" date="2007" name="PLoS Genet.">
        <title>Patterns and implications of gene gain and loss in the evolution of Prochlorococcus.</title>
        <authorList>
            <person name="Kettler G.C."/>
            <person name="Martiny A.C."/>
            <person name="Huang K."/>
            <person name="Zucker J."/>
            <person name="Coleman M.L."/>
            <person name="Rodrigue S."/>
            <person name="Chen F."/>
            <person name="Lapidus A."/>
            <person name="Ferriera S."/>
            <person name="Johnson J."/>
            <person name="Steglich C."/>
            <person name="Church G.M."/>
            <person name="Richardson P."/>
            <person name="Chisholm S.W."/>
        </authorList>
    </citation>
    <scope>NUCLEOTIDE SEQUENCE [LARGE SCALE GENOMIC DNA]</scope>
    <source>
        <strain evidence="2">MIT 9211</strain>
    </source>
</reference>
<dbReference type="STRING" id="93059.P9211_15031"/>
<sequence>MKTLDLVVLSQEILSVWEVHKKLKNYRGVTNQSNKTSRLRGYLSSVQIITFH</sequence>
<dbReference type="KEGG" id="pmj:P9211_15031"/>
<accession>A9BC72</accession>
<organism evidence="1 2">
    <name type="scientific">Prochlorococcus marinus (strain MIT 9211)</name>
    <dbReference type="NCBI Taxonomy" id="93059"/>
    <lineage>
        <taxon>Bacteria</taxon>
        <taxon>Bacillati</taxon>
        <taxon>Cyanobacteriota</taxon>
        <taxon>Cyanophyceae</taxon>
        <taxon>Synechococcales</taxon>
        <taxon>Prochlorococcaceae</taxon>
        <taxon>Prochlorococcus</taxon>
    </lineage>
</organism>
<dbReference type="EMBL" id="CP000878">
    <property type="protein sequence ID" value="ABX09434.1"/>
    <property type="molecule type" value="Genomic_DNA"/>
</dbReference>
<dbReference type="Proteomes" id="UP000000788">
    <property type="component" value="Chromosome"/>
</dbReference>
<dbReference type="HOGENOM" id="CLU_3083514_0_0_3"/>
<keyword evidence="2" id="KW-1185">Reference proteome</keyword>
<proteinExistence type="predicted"/>
<name>A9BC72_PROM4</name>
<dbReference type="AlphaFoldDB" id="A9BC72"/>
<protein>
    <submittedName>
        <fullName evidence="1">Uncharacterized protein</fullName>
    </submittedName>
</protein>
<evidence type="ECO:0000313" key="2">
    <source>
        <dbReference type="Proteomes" id="UP000000788"/>
    </source>
</evidence>